<gene>
    <name evidence="2" type="ORF">SpAn4DRAFT_0367</name>
</gene>
<accession>A0A0U1L310</accession>
<dbReference type="EMBL" id="CTRP01000014">
    <property type="protein sequence ID" value="CQR73905.1"/>
    <property type="molecule type" value="Genomic_DNA"/>
</dbReference>
<name>A0A0U1L310_9FIRM</name>
<protein>
    <submittedName>
        <fullName evidence="2">Uncharacterized protein</fullName>
    </submittedName>
</protein>
<keyword evidence="1" id="KW-0812">Transmembrane</keyword>
<feature type="transmembrane region" description="Helical" evidence="1">
    <location>
        <begin position="41"/>
        <end position="61"/>
    </location>
</feature>
<evidence type="ECO:0000313" key="3">
    <source>
        <dbReference type="Proteomes" id="UP000049855"/>
    </source>
</evidence>
<dbReference type="Proteomes" id="UP000049855">
    <property type="component" value="Unassembled WGS sequence"/>
</dbReference>
<proteinExistence type="predicted"/>
<evidence type="ECO:0000313" key="2">
    <source>
        <dbReference type="EMBL" id="CQR73905.1"/>
    </source>
</evidence>
<keyword evidence="3" id="KW-1185">Reference proteome</keyword>
<reference evidence="3" key="1">
    <citation type="submission" date="2015-03" db="EMBL/GenBank/DDBJ databases">
        <authorList>
            <person name="Nijsse Bart"/>
        </authorList>
    </citation>
    <scope>NUCLEOTIDE SEQUENCE [LARGE SCALE GENOMIC DNA]</scope>
</reference>
<keyword evidence="1" id="KW-0472">Membrane</keyword>
<dbReference type="AlphaFoldDB" id="A0A0U1L310"/>
<keyword evidence="1" id="KW-1133">Transmembrane helix</keyword>
<sequence>MYKLHKRWNKSQETRKPARLLIFVVYGSVIIRLKSKLKLVGVRVIILTGLFVFENNTLHGLREKG</sequence>
<evidence type="ECO:0000256" key="1">
    <source>
        <dbReference type="SAM" id="Phobius"/>
    </source>
</evidence>
<organism evidence="2 3">
    <name type="scientific">Sporomusa ovata</name>
    <dbReference type="NCBI Taxonomy" id="2378"/>
    <lineage>
        <taxon>Bacteria</taxon>
        <taxon>Bacillati</taxon>
        <taxon>Bacillota</taxon>
        <taxon>Negativicutes</taxon>
        <taxon>Selenomonadales</taxon>
        <taxon>Sporomusaceae</taxon>
        <taxon>Sporomusa</taxon>
    </lineage>
</organism>